<dbReference type="EMBL" id="ANFO01000777">
    <property type="protein sequence ID" value="KGQ06696.1"/>
    <property type="molecule type" value="Genomic_DNA"/>
</dbReference>
<dbReference type="AlphaFoldDB" id="A0A0A2VFT1"/>
<feature type="compositionally biased region" description="Polar residues" evidence="1">
    <location>
        <begin position="11"/>
        <end position="22"/>
    </location>
</feature>
<feature type="region of interest" description="Disordered" evidence="1">
    <location>
        <begin position="1"/>
        <end position="28"/>
    </location>
</feature>
<evidence type="ECO:0000256" key="1">
    <source>
        <dbReference type="SAM" id="MobiDB-lite"/>
    </source>
</evidence>
<dbReference type="PANTHER" id="PTHR33481">
    <property type="entry name" value="REVERSE TRANSCRIPTASE"/>
    <property type="match status" value="1"/>
</dbReference>
<dbReference type="PANTHER" id="PTHR33481:SF1">
    <property type="entry name" value="ENDONUCLEASE_EXONUCLEASE_PHOSPHATASE DOMAIN-CONTAINING PROTEIN-RELATED"/>
    <property type="match status" value="1"/>
</dbReference>
<sequence length="115" mass="12824">MHRTEAKSGTERQSAQAPQSEVTIADERSTEMGKALEAIIASRLAYLADVHQLLPSRHTGGRKLASTEHAVHFLLQRIHQAWSEGKVASLLLLDVSGAYDKVSRERLLHNLRNPY</sequence>
<name>A0A0A2VFT1_BEABA</name>
<dbReference type="STRING" id="1245745.A0A0A2VFT1"/>
<comment type="caution">
    <text evidence="2">The sequence shown here is derived from an EMBL/GenBank/DDBJ whole genome shotgun (WGS) entry which is preliminary data.</text>
</comment>
<evidence type="ECO:0000313" key="2">
    <source>
        <dbReference type="EMBL" id="KGQ06696.1"/>
    </source>
</evidence>
<organism evidence="2 3">
    <name type="scientific">Beauveria bassiana D1-5</name>
    <dbReference type="NCBI Taxonomy" id="1245745"/>
    <lineage>
        <taxon>Eukaryota</taxon>
        <taxon>Fungi</taxon>
        <taxon>Dikarya</taxon>
        <taxon>Ascomycota</taxon>
        <taxon>Pezizomycotina</taxon>
        <taxon>Sordariomycetes</taxon>
        <taxon>Hypocreomycetidae</taxon>
        <taxon>Hypocreales</taxon>
        <taxon>Cordycipitaceae</taxon>
        <taxon>Beauveria</taxon>
    </lineage>
</organism>
<evidence type="ECO:0000313" key="3">
    <source>
        <dbReference type="Proteomes" id="UP000030106"/>
    </source>
</evidence>
<gene>
    <name evidence="2" type="ORF">BBAD15_g7994</name>
</gene>
<protein>
    <submittedName>
        <fullName evidence="2">Uncharacterized protein</fullName>
    </submittedName>
</protein>
<dbReference type="HOGENOM" id="CLU_2108608_0_0_1"/>
<accession>A0A0A2VFT1</accession>
<dbReference type="Proteomes" id="UP000030106">
    <property type="component" value="Unassembled WGS sequence"/>
</dbReference>
<proteinExistence type="predicted"/>
<feature type="compositionally biased region" description="Basic and acidic residues" evidence="1">
    <location>
        <begin position="1"/>
        <end position="10"/>
    </location>
</feature>
<reference evidence="2 3" key="1">
    <citation type="submission" date="2012-10" db="EMBL/GenBank/DDBJ databases">
        <title>Genome sequencing and analysis of entomopathogenic fungi Beauveria bassiana D1-5.</title>
        <authorList>
            <person name="Li Q."/>
            <person name="Wang L."/>
            <person name="Zhang Z."/>
            <person name="Wang Q."/>
            <person name="Ren J."/>
            <person name="Wang M."/>
            <person name="Xu W."/>
            <person name="Wang J."/>
            <person name="Lu Y."/>
            <person name="Du Q."/>
            <person name="Sun Z."/>
        </authorList>
    </citation>
    <scope>NUCLEOTIDE SEQUENCE [LARGE SCALE GENOMIC DNA]</scope>
    <source>
        <strain evidence="2 3">D1-5</strain>
    </source>
</reference>